<protein>
    <recommendedName>
        <fullName evidence="3">PQQ-like beta-propeller repeat protein</fullName>
    </recommendedName>
</protein>
<accession>A0A4S8H9F2</accession>
<dbReference type="RefSeq" id="WP_136580793.1">
    <property type="nucleotide sequence ID" value="NZ_STFF01000015.1"/>
</dbReference>
<name>A0A4S8H9F2_9BACT</name>
<dbReference type="SUPFAM" id="SSF50998">
    <property type="entry name" value="Quinoprotein alcohol dehydrogenase-like"/>
    <property type="match status" value="1"/>
</dbReference>
<evidence type="ECO:0000313" key="2">
    <source>
        <dbReference type="Proteomes" id="UP000306918"/>
    </source>
</evidence>
<dbReference type="OrthoDB" id="472975at2"/>
<gene>
    <name evidence="1" type="ORF">FAM09_29620</name>
</gene>
<sequence length="402" mass="45470">MSQVRLINKWLPLVLIFTGVGCKSGQKTDPDFYDQFFASRIDIKKTVTDSLKKVNVTDFSIIKAVVQGDVFTGLAKPFNDNYFNYFIVTGNLKSKRIQVFPNPFKRLNYSSVSFANAEGKLFAISVTHPETLYRYDYSNRTLDSFDVSGLKLADPGSLLVFKNKVFFSYTPYGCMVFDLASGKTIDLRNQGIRVVNYRYATIAFPVTDSVNIISGTRASDNEISLFCIDSQLTKKWEFKIPEDFRIRNFKIASYNNGYLIMNGSELAFIEKAKPGYIWRKKIDNMLDLIKLSDSNAIVISKNVTTGKASIMYNVDVTSGENKWEVEIGNAYFIGKHIGLADKGLIIVRNDSNVLAINRYNGKVMQSYPHENSDNLSFDLMTDAITGINYYYSSSGVIYWSSE</sequence>
<dbReference type="PROSITE" id="PS51257">
    <property type="entry name" value="PROKAR_LIPOPROTEIN"/>
    <property type="match status" value="1"/>
</dbReference>
<reference evidence="1 2" key="1">
    <citation type="submission" date="2019-04" db="EMBL/GenBank/DDBJ databases">
        <title>Niastella caeni sp. nov., isolated from activated sludge.</title>
        <authorList>
            <person name="Sheng M."/>
        </authorList>
    </citation>
    <scope>NUCLEOTIDE SEQUENCE [LARGE SCALE GENOMIC DNA]</scope>
    <source>
        <strain evidence="1 2">HX-2-15</strain>
    </source>
</reference>
<dbReference type="AlphaFoldDB" id="A0A4S8H9F2"/>
<evidence type="ECO:0000313" key="1">
    <source>
        <dbReference type="EMBL" id="THU30761.1"/>
    </source>
</evidence>
<proteinExistence type="predicted"/>
<dbReference type="InterPro" id="IPR011047">
    <property type="entry name" value="Quinoprotein_ADH-like_sf"/>
</dbReference>
<keyword evidence="2" id="KW-1185">Reference proteome</keyword>
<dbReference type="Proteomes" id="UP000306918">
    <property type="component" value="Unassembled WGS sequence"/>
</dbReference>
<dbReference type="Gene3D" id="2.130.10.10">
    <property type="entry name" value="YVTN repeat-like/Quinoprotein amine dehydrogenase"/>
    <property type="match status" value="1"/>
</dbReference>
<evidence type="ECO:0008006" key="3">
    <source>
        <dbReference type="Google" id="ProtNLM"/>
    </source>
</evidence>
<comment type="caution">
    <text evidence="1">The sequence shown here is derived from an EMBL/GenBank/DDBJ whole genome shotgun (WGS) entry which is preliminary data.</text>
</comment>
<dbReference type="EMBL" id="STFF01000015">
    <property type="protein sequence ID" value="THU30761.1"/>
    <property type="molecule type" value="Genomic_DNA"/>
</dbReference>
<organism evidence="1 2">
    <name type="scientific">Niastella caeni</name>
    <dbReference type="NCBI Taxonomy" id="2569763"/>
    <lineage>
        <taxon>Bacteria</taxon>
        <taxon>Pseudomonadati</taxon>
        <taxon>Bacteroidota</taxon>
        <taxon>Chitinophagia</taxon>
        <taxon>Chitinophagales</taxon>
        <taxon>Chitinophagaceae</taxon>
        <taxon>Niastella</taxon>
    </lineage>
</organism>
<dbReference type="InterPro" id="IPR015943">
    <property type="entry name" value="WD40/YVTN_repeat-like_dom_sf"/>
</dbReference>